<feature type="chain" id="PRO_5035861790" description="Secreted protein" evidence="1">
    <location>
        <begin position="36"/>
        <end position="69"/>
    </location>
</feature>
<keyword evidence="1" id="KW-0732">Signal</keyword>
<dbReference type="EMBL" id="CM029044">
    <property type="protein sequence ID" value="KAG2605699.1"/>
    <property type="molecule type" value="Genomic_DNA"/>
</dbReference>
<dbReference type="Proteomes" id="UP000823388">
    <property type="component" value="Chromosome 4N"/>
</dbReference>
<gene>
    <name evidence="2" type="ORF">PVAP13_4NG093300</name>
</gene>
<evidence type="ECO:0000256" key="1">
    <source>
        <dbReference type="SAM" id="SignalP"/>
    </source>
</evidence>
<dbReference type="AlphaFoldDB" id="A0A8T0TC95"/>
<sequence length="69" mass="8083">MLGRVQAWLHLFNGKFLILHMMVVMSQNLPRHVYASQCFTAKHYVCFASDQTERQGWRSWLKGPKVPCC</sequence>
<organism evidence="2 3">
    <name type="scientific">Panicum virgatum</name>
    <name type="common">Blackwell switchgrass</name>
    <dbReference type="NCBI Taxonomy" id="38727"/>
    <lineage>
        <taxon>Eukaryota</taxon>
        <taxon>Viridiplantae</taxon>
        <taxon>Streptophyta</taxon>
        <taxon>Embryophyta</taxon>
        <taxon>Tracheophyta</taxon>
        <taxon>Spermatophyta</taxon>
        <taxon>Magnoliopsida</taxon>
        <taxon>Liliopsida</taxon>
        <taxon>Poales</taxon>
        <taxon>Poaceae</taxon>
        <taxon>PACMAD clade</taxon>
        <taxon>Panicoideae</taxon>
        <taxon>Panicodae</taxon>
        <taxon>Paniceae</taxon>
        <taxon>Panicinae</taxon>
        <taxon>Panicum</taxon>
        <taxon>Panicum sect. Hiantes</taxon>
    </lineage>
</organism>
<accession>A0A8T0TC95</accession>
<name>A0A8T0TC95_PANVG</name>
<protein>
    <recommendedName>
        <fullName evidence="4">Secreted protein</fullName>
    </recommendedName>
</protein>
<comment type="caution">
    <text evidence="2">The sequence shown here is derived from an EMBL/GenBank/DDBJ whole genome shotgun (WGS) entry which is preliminary data.</text>
</comment>
<keyword evidence="3" id="KW-1185">Reference proteome</keyword>
<feature type="signal peptide" evidence="1">
    <location>
        <begin position="1"/>
        <end position="35"/>
    </location>
</feature>
<evidence type="ECO:0000313" key="2">
    <source>
        <dbReference type="EMBL" id="KAG2605699.1"/>
    </source>
</evidence>
<evidence type="ECO:0000313" key="3">
    <source>
        <dbReference type="Proteomes" id="UP000823388"/>
    </source>
</evidence>
<evidence type="ECO:0008006" key="4">
    <source>
        <dbReference type="Google" id="ProtNLM"/>
    </source>
</evidence>
<reference evidence="2" key="1">
    <citation type="submission" date="2020-05" db="EMBL/GenBank/DDBJ databases">
        <title>WGS assembly of Panicum virgatum.</title>
        <authorList>
            <person name="Lovell J.T."/>
            <person name="Jenkins J."/>
            <person name="Shu S."/>
            <person name="Juenger T.E."/>
            <person name="Schmutz J."/>
        </authorList>
    </citation>
    <scope>NUCLEOTIDE SEQUENCE</scope>
    <source>
        <strain evidence="2">AP13</strain>
    </source>
</reference>
<proteinExistence type="predicted"/>